<evidence type="ECO:0000313" key="8">
    <source>
        <dbReference type="EMBL" id="GMN60907.1"/>
    </source>
</evidence>
<dbReference type="EMBL" id="BTGU01000104">
    <property type="protein sequence ID" value="GMN60907.1"/>
    <property type="molecule type" value="Genomic_DNA"/>
</dbReference>
<dbReference type="GO" id="GO:0016787">
    <property type="term" value="F:hydrolase activity"/>
    <property type="evidence" value="ECO:0007669"/>
    <property type="project" value="TreeGrafter"/>
</dbReference>
<evidence type="ECO:0000256" key="1">
    <source>
        <dbReference type="ARBA" id="ARBA00004116"/>
    </source>
</evidence>
<name>A0AA88J3J7_FICCA</name>
<protein>
    <recommendedName>
        <fullName evidence="7">Strictosidine synthase conserved region domain-containing protein</fullName>
    </recommendedName>
</protein>
<dbReference type="InterPro" id="IPR011042">
    <property type="entry name" value="6-blade_b-propeller_TolB-like"/>
</dbReference>
<reference evidence="8" key="1">
    <citation type="submission" date="2023-07" db="EMBL/GenBank/DDBJ databases">
        <title>draft genome sequence of fig (Ficus carica).</title>
        <authorList>
            <person name="Takahashi T."/>
            <person name="Nishimura K."/>
        </authorList>
    </citation>
    <scope>NUCLEOTIDE SEQUENCE</scope>
</reference>
<dbReference type="AlphaFoldDB" id="A0AA88J3J7"/>
<evidence type="ECO:0000313" key="9">
    <source>
        <dbReference type="Proteomes" id="UP001187192"/>
    </source>
</evidence>
<proteinExistence type="inferred from homology"/>
<dbReference type="Pfam" id="PF03088">
    <property type="entry name" value="Str_synth"/>
    <property type="match status" value="1"/>
</dbReference>
<evidence type="ECO:0000256" key="5">
    <source>
        <dbReference type="ARBA" id="ARBA00023180"/>
    </source>
</evidence>
<comment type="caution">
    <text evidence="8">The sequence shown here is derived from an EMBL/GenBank/DDBJ whole genome shotgun (WGS) entry which is preliminary data.</text>
</comment>
<keyword evidence="5" id="KW-0325">Glycoprotein</keyword>
<evidence type="ECO:0000259" key="7">
    <source>
        <dbReference type="Pfam" id="PF03088"/>
    </source>
</evidence>
<dbReference type="GO" id="GO:0012505">
    <property type="term" value="C:endomembrane system"/>
    <property type="evidence" value="ECO:0007669"/>
    <property type="project" value="TreeGrafter"/>
</dbReference>
<dbReference type="Proteomes" id="UP001187192">
    <property type="component" value="Unassembled WGS sequence"/>
</dbReference>
<dbReference type="PANTHER" id="PTHR10426:SF79">
    <property type="entry name" value="PROTEIN STRICTOSIDINE SYNTHASE-LIKE 2"/>
    <property type="match status" value="1"/>
</dbReference>
<evidence type="ECO:0000256" key="6">
    <source>
        <dbReference type="SAM" id="SignalP"/>
    </source>
</evidence>
<evidence type="ECO:0000256" key="4">
    <source>
        <dbReference type="ARBA" id="ARBA00022729"/>
    </source>
</evidence>
<dbReference type="SUPFAM" id="SSF63829">
    <property type="entry name" value="Calcium-dependent phosphotriesterase"/>
    <property type="match status" value="1"/>
</dbReference>
<dbReference type="FunFam" id="2.120.10.30:FF:000032">
    <property type="entry name" value="Protein STRICTOSIDINE SYNTHASE-LIKE 13"/>
    <property type="match status" value="1"/>
</dbReference>
<keyword evidence="3" id="KW-0926">Vacuole</keyword>
<organism evidence="8 9">
    <name type="scientific">Ficus carica</name>
    <name type="common">Common fig</name>
    <dbReference type="NCBI Taxonomy" id="3494"/>
    <lineage>
        <taxon>Eukaryota</taxon>
        <taxon>Viridiplantae</taxon>
        <taxon>Streptophyta</taxon>
        <taxon>Embryophyta</taxon>
        <taxon>Tracheophyta</taxon>
        <taxon>Spermatophyta</taxon>
        <taxon>Magnoliopsida</taxon>
        <taxon>eudicotyledons</taxon>
        <taxon>Gunneridae</taxon>
        <taxon>Pentapetalae</taxon>
        <taxon>rosids</taxon>
        <taxon>fabids</taxon>
        <taxon>Rosales</taxon>
        <taxon>Moraceae</taxon>
        <taxon>Ficeae</taxon>
        <taxon>Ficus</taxon>
    </lineage>
</organism>
<feature type="domain" description="Strictosidine synthase conserved region" evidence="7">
    <location>
        <begin position="161"/>
        <end position="247"/>
    </location>
</feature>
<evidence type="ECO:0000256" key="2">
    <source>
        <dbReference type="ARBA" id="ARBA00009191"/>
    </source>
</evidence>
<keyword evidence="9" id="KW-1185">Reference proteome</keyword>
<dbReference type="PANTHER" id="PTHR10426">
    <property type="entry name" value="STRICTOSIDINE SYNTHASE-RELATED"/>
    <property type="match status" value="1"/>
</dbReference>
<feature type="chain" id="PRO_5041683795" description="Strictosidine synthase conserved region domain-containing protein" evidence="6">
    <location>
        <begin position="19"/>
        <end position="380"/>
    </location>
</feature>
<accession>A0AA88J3J7</accession>
<comment type="similarity">
    <text evidence="2">Belongs to the strictosidine synthase family.</text>
</comment>
<comment type="subcellular location">
    <subcellularLocation>
        <location evidence="1">Vacuole</location>
    </subcellularLocation>
</comment>
<dbReference type="Gene3D" id="2.120.10.30">
    <property type="entry name" value="TolB, C-terminal domain"/>
    <property type="match status" value="1"/>
</dbReference>
<gene>
    <name evidence="8" type="ORF">TIFTF001_030000</name>
</gene>
<dbReference type="GO" id="GO:0005773">
    <property type="term" value="C:vacuole"/>
    <property type="evidence" value="ECO:0007669"/>
    <property type="project" value="UniProtKB-SubCell"/>
</dbReference>
<sequence>MTTHKLFSVATFAVLLLALFATNHVFNFSSHDRAHDHDDFDDFESLPIAGAIGPESYAFDGHGEGPYTGISDSRILKWQENQSRWIDFAVTSPNRSNCEGSHDHHQTEHICGRPLGLAFHKTSGDLYIADAYMGLLVVGAEGGLATGVVTQALGVPLAFPNGVDIDEENGVVYFTDSSSRYQRRNYLSLMLSGDRTGRLIRYDLKSKQVDVVLENLYFPNGVAISQNGDFLLVTETTPSRILRYWLRTPKAGTSEVFARVPGFPDNIKRSPRGGFWVAVSRGNKVMGRILSNPSIRKIILGLPFDVTKIYTNLAKSTGRGLLIRLSEEGVVLEVVEDKNGVKWKSVSEAEERDGNLWIGSIHSPYAGKVRLNDTIGYKKY</sequence>
<feature type="signal peptide" evidence="6">
    <location>
        <begin position="1"/>
        <end position="18"/>
    </location>
</feature>
<dbReference type="InterPro" id="IPR018119">
    <property type="entry name" value="Strictosidine_synth_cons-reg"/>
</dbReference>
<evidence type="ECO:0000256" key="3">
    <source>
        <dbReference type="ARBA" id="ARBA00022554"/>
    </source>
</evidence>
<keyword evidence="4 6" id="KW-0732">Signal</keyword>